<dbReference type="AlphaFoldDB" id="A0A6P6RXT9"/>
<dbReference type="SUPFAM" id="SSF50447">
    <property type="entry name" value="Translation proteins"/>
    <property type="match status" value="1"/>
</dbReference>
<sequence>MRLWVVMPPRAPPLLHPVLCRVASVRDCMQHGVCAALLLLRIGRLSNVNFAQINASNKWECRGTEDLCTGLSTLEGPLAIRLGVQGTCALVGNDGKSQRTDAFLVWARQFSSTSSTRIANSSSSPYGNPIGRRPWSHIGRSSSRSRWISRVDDLIRKGHRKAESIAAASEEDFASAGPAAAAAASFAADAATELEGGRAVSLDCIHPDLKQITPAWNSRRCGVLAYKVGMMSLWDGWGEQHAVTVCQVDRCVVLEQKTLSTHGYEACVLGLGYRSPLRVSRPNLCKFLSLGIEPKAVTAEFKVSSDCLLPPGQELSVLHFVPGQWCFVSGWTIPKGFQGPVKRWGFRGQNASHGTESKAHRSHGSIGQSKTVNVVWKFKKMAGHVGPDPRVVNCQVLRIQADRNLIFLKGCVPGGVGSVLKISDARGKTHHQRNRQIPLPFPTFVPQPSEVYPLVLNRPEKKQDPFAYPEIPIYGKDES</sequence>
<evidence type="ECO:0000256" key="4">
    <source>
        <dbReference type="ARBA" id="ARBA00035209"/>
    </source>
</evidence>
<dbReference type="GO" id="GO:0005762">
    <property type="term" value="C:mitochondrial large ribosomal subunit"/>
    <property type="evidence" value="ECO:0007669"/>
    <property type="project" value="TreeGrafter"/>
</dbReference>
<dbReference type="InterPro" id="IPR000597">
    <property type="entry name" value="Ribosomal_uL3"/>
</dbReference>
<dbReference type="OrthoDB" id="354299at2759"/>
<dbReference type="PANTHER" id="PTHR11229">
    <property type="entry name" value="50S RIBOSOMAL PROTEIN L3"/>
    <property type="match status" value="1"/>
</dbReference>
<dbReference type="Gene3D" id="2.40.30.10">
    <property type="entry name" value="Translation factors"/>
    <property type="match status" value="2"/>
</dbReference>
<dbReference type="RefSeq" id="XP_026192197.1">
    <property type="nucleotide sequence ID" value="XM_026336412.1"/>
</dbReference>
<evidence type="ECO:0000256" key="3">
    <source>
        <dbReference type="ARBA" id="ARBA00023274"/>
    </source>
</evidence>
<keyword evidence="5" id="KW-1185">Reference proteome</keyword>
<gene>
    <name evidence="6" type="primary">LOC34621059</name>
</gene>
<accession>A0A6P6RXT9</accession>
<organism evidence="5 6">
    <name type="scientific">Cyclospora cayetanensis</name>
    <dbReference type="NCBI Taxonomy" id="88456"/>
    <lineage>
        <taxon>Eukaryota</taxon>
        <taxon>Sar</taxon>
        <taxon>Alveolata</taxon>
        <taxon>Apicomplexa</taxon>
        <taxon>Conoidasida</taxon>
        <taxon>Coccidia</taxon>
        <taxon>Eucoccidiorida</taxon>
        <taxon>Eimeriorina</taxon>
        <taxon>Eimeriidae</taxon>
        <taxon>Cyclospora</taxon>
    </lineage>
</organism>
<evidence type="ECO:0000256" key="2">
    <source>
        <dbReference type="ARBA" id="ARBA00022980"/>
    </source>
</evidence>
<keyword evidence="2 6" id="KW-0689">Ribosomal protein</keyword>
<dbReference type="NCBIfam" id="TIGR03625">
    <property type="entry name" value="L3_bact"/>
    <property type="match status" value="1"/>
</dbReference>
<dbReference type="PANTHER" id="PTHR11229:SF8">
    <property type="entry name" value="LARGE RIBOSOMAL SUBUNIT PROTEIN UL3M"/>
    <property type="match status" value="1"/>
</dbReference>
<name>A0A6P6RXT9_9EIME</name>
<dbReference type="GO" id="GO:0006412">
    <property type="term" value="P:translation"/>
    <property type="evidence" value="ECO:0007669"/>
    <property type="project" value="InterPro"/>
</dbReference>
<reference evidence="6" key="1">
    <citation type="submission" date="2025-08" db="UniProtKB">
        <authorList>
            <consortium name="RefSeq"/>
        </authorList>
    </citation>
    <scope>IDENTIFICATION</scope>
</reference>
<evidence type="ECO:0000313" key="6">
    <source>
        <dbReference type="RefSeq" id="XP_026192197.1"/>
    </source>
</evidence>
<evidence type="ECO:0000313" key="5">
    <source>
        <dbReference type="Proteomes" id="UP000515125"/>
    </source>
</evidence>
<protein>
    <recommendedName>
        <fullName evidence="4">Large ribosomal subunit protein uL3m</fullName>
    </recommendedName>
</protein>
<keyword evidence="3" id="KW-0687">Ribonucleoprotein</keyword>
<evidence type="ECO:0000256" key="1">
    <source>
        <dbReference type="ARBA" id="ARBA00006540"/>
    </source>
</evidence>
<dbReference type="Pfam" id="PF00297">
    <property type="entry name" value="Ribosomal_L3"/>
    <property type="match status" value="1"/>
</dbReference>
<dbReference type="GO" id="GO:0003735">
    <property type="term" value="F:structural constituent of ribosome"/>
    <property type="evidence" value="ECO:0007669"/>
    <property type="project" value="InterPro"/>
</dbReference>
<dbReference type="Proteomes" id="UP000515125">
    <property type="component" value="Unplaced"/>
</dbReference>
<proteinExistence type="inferred from homology"/>
<dbReference type="GeneID" id="34621059"/>
<dbReference type="InterPro" id="IPR019927">
    <property type="entry name" value="Ribosomal_uL3_bac/org-type"/>
</dbReference>
<dbReference type="InterPro" id="IPR009000">
    <property type="entry name" value="Transl_B-barrel_sf"/>
</dbReference>
<comment type="similarity">
    <text evidence="1">Belongs to the universal ribosomal protein uL3 family.</text>
</comment>